<keyword evidence="3" id="KW-1185">Reference proteome</keyword>
<dbReference type="AlphaFoldDB" id="A0A2A9F163"/>
<feature type="region of interest" description="Disordered" evidence="1">
    <location>
        <begin position="407"/>
        <end position="443"/>
    </location>
</feature>
<evidence type="ECO:0000256" key="1">
    <source>
        <dbReference type="SAM" id="MobiDB-lite"/>
    </source>
</evidence>
<accession>A0A2A9F163</accession>
<sequence>MTYRQHSASLAQELATLFITNGSRRLDSDGLDVALLGRRLALGTIRHVTATVTRRNPDPGEGWKSRAESVLNIGQDPVFYLQRTLAGYPAPAYRISLVERMKSPPQDPAAASWYRIAKYAELAAHDFTAYDKHLTGEHRWTVVADAAAIGRTLYVLDGHLIDAARKLDNAPLLAALTEARHSALPLAAEESLILARSGPLPDLDTVSREPTTVTPVRVDNPTAAVEAQARLRRQLTAAADLSPEAIGIAALTQARLLNAAEHLLSEADPSRAHLAGTIGEQLRKIRVKDPQVAALVPGSQLPLVQSRELARFLHAALTVPPRTELGEQVRRSMAAIVDRAPALVSALAHGAHRQVWGRRWAVSYAGEGQDITPWGMWTEELEEPRILKQLDHAKLVADAAKVRVPHAPTSYTPLPHAHQSLNDVARTRQRPPTPRAKSVDIDR</sequence>
<proteinExistence type="predicted"/>
<protein>
    <submittedName>
        <fullName evidence="2">Uncharacterized protein</fullName>
    </submittedName>
</protein>
<evidence type="ECO:0000313" key="2">
    <source>
        <dbReference type="EMBL" id="PFG45137.1"/>
    </source>
</evidence>
<name>A0A2A9F163_9MICO</name>
<gene>
    <name evidence="2" type="ORF">ATJ97_0059</name>
</gene>
<comment type="caution">
    <text evidence="2">The sequence shown here is derived from an EMBL/GenBank/DDBJ whole genome shotgun (WGS) entry which is preliminary data.</text>
</comment>
<dbReference type="OrthoDB" id="5145577at2"/>
<dbReference type="Proteomes" id="UP000222106">
    <property type="component" value="Unassembled WGS sequence"/>
</dbReference>
<dbReference type="RefSeq" id="WP_098482016.1">
    <property type="nucleotide sequence ID" value="NZ_PDJI01000001.1"/>
</dbReference>
<organism evidence="2 3">
    <name type="scientific">Georgenia soli</name>
    <dbReference type="NCBI Taxonomy" id="638953"/>
    <lineage>
        <taxon>Bacteria</taxon>
        <taxon>Bacillati</taxon>
        <taxon>Actinomycetota</taxon>
        <taxon>Actinomycetes</taxon>
        <taxon>Micrococcales</taxon>
        <taxon>Bogoriellaceae</taxon>
        <taxon>Georgenia</taxon>
    </lineage>
</organism>
<dbReference type="EMBL" id="PDJI01000001">
    <property type="protein sequence ID" value="PFG45137.1"/>
    <property type="molecule type" value="Genomic_DNA"/>
</dbReference>
<evidence type="ECO:0000313" key="3">
    <source>
        <dbReference type="Proteomes" id="UP000222106"/>
    </source>
</evidence>
<reference evidence="2 3" key="1">
    <citation type="submission" date="2017-10" db="EMBL/GenBank/DDBJ databases">
        <title>Sequencing the genomes of 1000 actinobacteria strains.</title>
        <authorList>
            <person name="Klenk H.-P."/>
        </authorList>
    </citation>
    <scope>NUCLEOTIDE SEQUENCE [LARGE SCALE GENOMIC DNA]</scope>
    <source>
        <strain evidence="2 3">DSM 21838</strain>
    </source>
</reference>